<evidence type="ECO:0000313" key="3">
    <source>
        <dbReference type="EMBL" id="CAE0662169.1"/>
    </source>
</evidence>
<organism evidence="3">
    <name type="scientific">Lotharella globosa</name>
    <dbReference type="NCBI Taxonomy" id="91324"/>
    <lineage>
        <taxon>Eukaryota</taxon>
        <taxon>Sar</taxon>
        <taxon>Rhizaria</taxon>
        <taxon>Cercozoa</taxon>
        <taxon>Chlorarachniophyceae</taxon>
        <taxon>Lotharella</taxon>
    </lineage>
</organism>
<dbReference type="InterPro" id="IPR000326">
    <property type="entry name" value="PAP2/HPO"/>
</dbReference>
<feature type="transmembrane region" description="Helical" evidence="1">
    <location>
        <begin position="38"/>
        <end position="58"/>
    </location>
</feature>
<keyword evidence="1" id="KW-0472">Membrane</keyword>
<keyword evidence="1" id="KW-1133">Transmembrane helix</keyword>
<dbReference type="SUPFAM" id="SSF48317">
    <property type="entry name" value="Acid phosphatase/Vanadium-dependent haloperoxidase"/>
    <property type="match status" value="1"/>
</dbReference>
<evidence type="ECO:0000259" key="2">
    <source>
        <dbReference type="SMART" id="SM00014"/>
    </source>
</evidence>
<name>A0A7S3YUE2_9EUKA</name>
<protein>
    <recommendedName>
        <fullName evidence="2">Phosphatidic acid phosphatase type 2/haloperoxidase domain-containing protein</fullName>
    </recommendedName>
</protein>
<dbReference type="GO" id="GO:0042392">
    <property type="term" value="F:sphingosine-1-phosphate phosphatase activity"/>
    <property type="evidence" value="ECO:0007669"/>
    <property type="project" value="TreeGrafter"/>
</dbReference>
<dbReference type="PANTHER" id="PTHR14969:SF13">
    <property type="entry name" value="AT30094P"/>
    <property type="match status" value="1"/>
</dbReference>
<dbReference type="Pfam" id="PF01569">
    <property type="entry name" value="PAP2"/>
    <property type="match status" value="1"/>
</dbReference>
<dbReference type="EMBL" id="HBIV01019033">
    <property type="protein sequence ID" value="CAE0662169.1"/>
    <property type="molecule type" value="Transcribed_RNA"/>
</dbReference>
<feature type="domain" description="Phosphatidic acid phosphatase type 2/haloperoxidase" evidence="2">
    <location>
        <begin position="67"/>
        <end position="168"/>
    </location>
</feature>
<reference evidence="3" key="1">
    <citation type="submission" date="2021-01" db="EMBL/GenBank/DDBJ databases">
        <authorList>
            <person name="Corre E."/>
            <person name="Pelletier E."/>
            <person name="Niang G."/>
            <person name="Scheremetjew M."/>
            <person name="Finn R."/>
            <person name="Kale V."/>
            <person name="Holt S."/>
            <person name="Cochrane G."/>
            <person name="Meng A."/>
            <person name="Brown T."/>
            <person name="Cohen L."/>
        </authorList>
    </citation>
    <scope>NUCLEOTIDE SEQUENCE</scope>
    <source>
        <strain evidence="3">CCCM811</strain>
    </source>
</reference>
<feature type="transmembrane region" description="Helical" evidence="1">
    <location>
        <begin position="113"/>
        <end position="141"/>
    </location>
</feature>
<accession>A0A7S3YUE2</accession>
<proteinExistence type="predicted"/>
<dbReference type="PANTHER" id="PTHR14969">
    <property type="entry name" value="SPHINGOSINE-1-PHOSPHATE PHOSPHOHYDROLASE"/>
    <property type="match status" value="1"/>
</dbReference>
<dbReference type="SMART" id="SM00014">
    <property type="entry name" value="acidPPc"/>
    <property type="match status" value="1"/>
</dbReference>
<sequence>MAAALARMGEIIMRWMRKPIKRLRNCHRLFQSGKYAHLGWYIVGTSIHWAFAFSAVHFCLNSEKRVLYGVLVASQLGGKQINKVLKRYFNQKRPECSGKNSNGMPSYHAQAAAFFPVFLITVSVIHTYALPLFAALLVAYSRVAIGMHSYDQIIVGSVIGAVLGWISGAGALKLEEALHVLTAEPLL</sequence>
<keyword evidence="1" id="KW-0812">Transmembrane</keyword>
<dbReference type="AlphaFoldDB" id="A0A7S3YUE2"/>
<gene>
    <name evidence="3" type="ORF">LGLO00237_LOCUS13765</name>
</gene>
<feature type="transmembrane region" description="Helical" evidence="1">
    <location>
        <begin position="153"/>
        <end position="172"/>
    </location>
</feature>
<dbReference type="Gene3D" id="1.20.144.10">
    <property type="entry name" value="Phosphatidic acid phosphatase type 2/haloperoxidase"/>
    <property type="match status" value="1"/>
</dbReference>
<dbReference type="InterPro" id="IPR036938">
    <property type="entry name" value="PAP2/HPO_sf"/>
</dbReference>
<evidence type="ECO:0000256" key="1">
    <source>
        <dbReference type="SAM" id="Phobius"/>
    </source>
</evidence>